<feature type="chain" id="PRO_5016357103" evidence="2">
    <location>
        <begin position="23"/>
        <end position="272"/>
    </location>
</feature>
<keyword evidence="5" id="KW-1185">Reference proteome</keyword>
<reference evidence="4 5" key="1">
    <citation type="submission" date="2018-06" db="EMBL/GenBank/DDBJ databases">
        <title>Genomic Encyclopedia of Archaeal and Bacterial Type Strains, Phase II (KMG-II): from individual species to whole genera.</title>
        <authorList>
            <person name="Goeker M."/>
        </authorList>
    </citation>
    <scope>NUCLEOTIDE SEQUENCE [LARGE SCALE GENOMIC DNA]</scope>
    <source>
        <strain evidence="4 5">DSM 25663</strain>
    </source>
</reference>
<dbReference type="EMBL" id="QLSZ01000001">
    <property type="protein sequence ID" value="RAR75631.1"/>
    <property type="molecule type" value="Genomic_DNA"/>
</dbReference>
<dbReference type="Pfam" id="PF18962">
    <property type="entry name" value="Por_Secre_tail"/>
    <property type="match status" value="1"/>
</dbReference>
<protein>
    <submittedName>
        <fullName evidence="4">Putative secreted protein (Por secretion system target)</fullName>
    </submittedName>
</protein>
<feature type="signal peptide" evidence="2">
    <location>
        <begin position="1"/>
        <end position="22"/>
    </location>
</feature>
<gene>
    <name evidence="4" type="ORF">CLV55_101331</name>
</gene>
<feature type="domain" description="Secretion system C-terminal sorting" evidence="3">
    <location>
        <begin position="197"/>
        <end position="269"/>
    </location>
</feature>
<evidence type="ECO:0000259" key="3">
    <source>
        <dbReference type="Pfam" id="PF18962"/>
    </source>
</evidence>
<sequence length="272" mass="28952">MKKIITLALFALFMGASYSVQAQTAGTMSFTFTTPKHTTGNYITSGGYVLAVWIESCTTCGAGTTVGTSTFVKTNLRYWAGGTNDHLPTWNSKSGASTTGAITGSTQTTFAARTVTWDGKNAAGTTLMADGNYRVCIQETWGHGSATATRYFPFVKGATAYTNTTDVTADTNFTGITLTWTPTLATDSFTKGPEVVVYPNPSKGIFNLDFKSPIKNITVVNTLGAIIYEENIEATAATTSKSIDLSAYTNGIYFINVSDDNGSSSYKVVLDK</sequence>
<keyword evidence="1 2" id="KW-0732">Signal</keyword>
<comment type="caution">
    <text evidence="4">The sequence shown here is derived from an EMBL/GenBank/DDBJ whole genome shotgun (WGS) entry which is preliminary data.</text>
</comment>
<organism evidence="4 5">
    <name type="scientific">Flavobacterium aciduliphilum</name>
    <dbReference type="NCBI Taxonomy" id="1101402"/>
    <lineage>
        <taxon>Bacteria</taxon>
        <taxon>Pseudomonadati</taxon>
        <taxon>Bacteroidota</taxon>
        <taxon>Flavobacteriia</taxon>
        <taxon>Flavobacteriales</taxon>
        <taxon>Flavobacteriaceae</taxon>
        <taxon>Flavobacterium</taxon>
    </lineage>
</organism>
<dbReference type="NCBIfam" id="TIGR04183">
    <property type="entry name" value="Por_Secre_tail"/>
    <property type="match status" value="1"/>
</dbReference>
<dbReference type="RefSeq" id="WP_112111994.1">
    <property type="nucleotide sequence ID" value="NZ_QLSZ01000001.1"/>
</dbReference>
<dbReference type="Gene3D" id="2.60.40.3080">
    <property type="match status" value="1"/>
</dbReference>
<proteinExistence type="predicted"/>
<evidence type="ECO:0000256" key="1">
    <source>
        <dbReference type="ARBA" id="ARBA00022729"/>
    </source>
</evidence>
<name>A0A328YNL3_9FLAO</name>
<evidence type="ECO:0000256" key="2">
    <source>
        <dbReference type="SAM" id="SignalP"/>
    </source>
</evidence>
<evidence type="ECO:0000313" key="5">
    <source>
        <dbReference type="Proteomes" id="UP000248840"/>
    </source>
</evidence>
<dbReference type="OrthoDB" id="1330274at2"/>
<dbReference type="InterPro" id="IPR026444">
    <property type="entry name" value="Secre_tail"/>
</dbReference>
<dbReference type="AlphaFoldDB" id="A0A328YNL3"/>
<evidence type="ECO:0000313" key="4">
    <source>
        <dbReference type="EMBL" id="RAR75631.1"/>
    </source>
</evidence>
<dbReference type="Proteomes" id="UP000248840">
    <property type="component" value="Unassembled WGS sequence"/>
</dbReference>
<accession>A0A328YNL3</accession>